<evidence type="ECO:0000313" key="2">
    <source>
        <dbReference type="EMBL" id="EUA86086.1"/>
    </source>
</evidence>
<gene>
    <name evidence="2" type="ORF">I551_7424</name>
</gene>
<dbReference type="EMBL" id="JAOL01000182">
    <property type="protein sequence ID" value="EUA86086.1"/>
    <property type="molecule type" value="Genomic_DNA"/>
</dbReference>
<feature type="compositionally biased region" description="Low complexity" evidence="1">
    <location>
        <begin position="281"/>
        <end position="291"/>
    </location>
</feature>
<evidence type="ECO:0000313" key="3">
    <source>
        <dbReference type="Proteomes" id="UP000020681"/>
    </source>
</evidence>
<proteinExistence type="predicted"/>
<evidence type="ECO:0008006" key="4">
    <source>
        <dbReference type="Google" id="ProtNLM"/>
    </source>
</evidence>
<protein>
    <recommendedName>
        <fullName evidence="4">ROK family protein</fullName>
    </recommendedName>
</protein>
<evidence type="ECO:0000256" key="1">
    <source>
        <dbReference type="SAM" id="MobiDB-lite"/>
    </source>
</evidence>
<feature type="compositionally biased region" description="Basic and acidic residues" evidence="1">
    <location>
        <begin position="261"/>
        <end position="271"/>
    </location>
</feature>
<dbReference type="InterPro" id="IPR036388">
    <property type="entry name" value="WH-like_DNA-bd_sf"/>
</dbReference>
<feature type="region of interest" description="Disordered" evidence="1">
    <location>
        <begin position="202"/>
        <end position="306"/>
    </location>
</feature>
<reference evidence="2 3" key="1">
    <citation type="submission" date="2014-01" db="EMBL/GenBank/DDBJ databases">
        <authorList>
            <person name="Dobos K."/>
            <person name="Lenaerts A."/>
            <person name="Ordway D."/>
            <person name="DeGroote M.A."/>
            <person name="Parker T."/>
            <person name="Sizemore C."/>
            <person name="Tallon L.J."/>
            <person name="Sadzewicz L.K."/>
            <person name="Sengamalay N."/>
            <person name="Fraser C.M."/>
            <person name="Hine E."/>
            <person name="Shefchek K.A."/>
            <person name="Das S.P."/>
            <person name="Tettelin H."/>
        </authorList>
    </citation>
    <scope>NUCLEOTIDE SEQUENCE [LARGE SCALE GENOMIC DNA]</scope>
    <source>
        <strain evidence="2 3">Harvey</strain>
    </source>
</reference>
<sequence>MRGPVGRDVIATTTSLSIATVNRQVIALLDAGLLWERADLAVSGAIGRPRVPVEVNHEPFVTLGLHIGARTTSIVATDLLGRTLDTVETATPRSSASSALASLADSAGRYLRRWHRRRALWVGSRSVARWMTPAATSTTNDSAGGTHRWGPRWQTPWGFRSRWHPTSTRWPEPNFCSVPGASRGVIDQPVCLRSRNRGLRAGDRRAGALSGQRPGHDRGFAGPLRTARRYRPARVDGERRGGAGRCPPSAHHRGHSAGPYERLDHRDDRLVARGAGGKSTSQGAARGAGSSARRDGCVAARRAQPR</sequence>
<accession>A0ABP3A8W7</accession>
<name>A0ABP3A8W7_MYCUL</name>
<keyword evidence="3" id="KW-1185">Reference proteome</keyword>
<dbReference type="Proteomes" id="UP000020681">
    <property type="component" value="Unassembled WGS sequence"/>
</dbReference>
<dbReference type="Gene3D" id="1.10.10.10">
    <property type="entry name" value="Winged helix-like DNA-binding domain superfamily/Winged helix DNA-binding domain"/>
    <property type="match status" value="1"/>
</dbReference>
<comment type="caution">
    <text evidence="2">The sequence shown here is derived from an EMBL/GenBank/DDBJ whole genome shotgun (WGS) entry which is preliminary data.</text>
</comment>
<organism evidence="2 3">
    <name type="scientific">Mycobacterium ulcerans str. Harvey</name>
    <dbReference type="NCBI Taxonomy" id="1299332"/>
    <lineage>
        <taxon>Bacteria</taxon>
        <taxon>Bacillati</taxon>
        <taxon>Actinomycetota</taxon>
        <taxon>Actinomycetes</taxon>
        <taxon>Mycobacteriales</taxon>
        <taxon>Mycobacteriaceae</taxon>
        <taxon>Mycobacterium</taxon>
        <taxon>Mycobacterium ulcerans group</taxon>
    </lineage>
</organism>